<dbReference type="GO" id="GO:0006313">
    <property type="term" value="P:DNA transposition"/>
    <property type="evidence" value="ECO:0007669"/>
    <property type="project" value="InterPro"/>
</dbReference>
<dbReference type="GO" id="GO:0004803">
    <property type="term" value="F:transposase activity"/>
    <property type="evidence" value="ECO:0007669"/>
    <property type="project" value="InterPro"/>
</dbReference>
<feature type="domain" description="Transposase IS116/IS110/IS902 C-terminal" evidence="1">
    <location>
        <begin position="2"/>
        <end position="62"/>
    </location>
</feature>
<dbReference type="Pfam" id="PF02371">
    <property type="entry name" value="Transposase_20"/>
    <property type="match status" value="1"/>
</dbReference>
<dbReference type="AlphaFoldDB" id="A0A9D1G7K7"/>
<gene>
    <name evidence="2" type="ORF">IAD42_09225</name>
</gene>
<protein>
    <submittedName>
        <fullName evidence="2">Transposase</fullName>
    </submittedName>
</protein>
<reference evidence="2" key="1">
    <citation type="submission" date="2020-10" db="EMBL/GenBank/DDBJ databases">
        <authorList>
            <person name="Gilroy R."/>
        </authorList>
    </citation>
    <scope>NUCLEOTIDE SEQUENCE</scope>
    <source>
        <strain evidence="2">ChiHecec3B27-6122</strain>
    </source>
</reference>
<dbReference type="Proteomes" id="UP000886876">
    <property type="component" value="Unassembled WGS sequence"/>
</dbReference>
<accession>A0A9D1G7K7</accession>
<sequence length="116" mass="12530">MMDIKGTGPITGSQIMAEIGDVRRLTHEDTLVAFAGFDSPPRFSEVHSTRRTGMSKSADCYACVLFCSESAPLYYSAKTRATPCMYSWAGSALRENTFLFTGLPGLQSSCASTTPL</sequence>
<evidence type="ECO:0000313" key="2">
    <source>
        <dbReference type="EMBL" id="HIS98144.1"/>
    </source>
</evidence>
<dbReference type="InterPro" id="IPR003346">
    <property type="entry name" value="Transposase_20"/>
</dbReference>
<organism evidence="2 3">
    <name type="scientific">Candidatus Scatomorpha pullistercoris</name>
    <dbReference type="NCBI Taxonomy" id="2840929"/>
    <lineage>
        <taxon>Bacteria</taxon>
        <taxon>Bacillati</taxon>
        <taxon>Bacillota</taxon>
        <taxon>Clostridia</taxon>
        <taxon>Eubacteriales</taxon>
        <taxon>Candidatus Scatomorpha</taxon>
    </lineage>
</organism>
<evidence type="ECO:0000313" key="3">
    <source>
        <dbReference type="Proteomes" id="UP000886876"/>
    </source>
</evidence>
<dbReference type="EMBL" id="DVJS01000230">
    <property type="protein sequence ID" value="HIS98144.1"/>
    <property type="molecule type" value="Genomic_DNA"/>
</dbReference>
<proteinExistence type="predicted"/>
<comment type="caution">
    <text evidence="2">The sequence shown here is derived from an EMBL/GenBank/DDBJ whole genome shotgun (WGS) entry which is preliminary data.</text>
</comment>
<evidence type="ECO:0000259" key="1">
    <source>
        <dbReference type="Pfam" id="PF02371"/>
    </source>
</evidence>
<dbReference type="GO" id="GO:0003677">
    <property type="term" value="F:DNA binding"/>
    <property type="evidence" value="ECO:0007669"/>
    <property type="project" value="InterPro"/>
</dbReference>
<name>A0A9D1G7K7_9FIRM</name>
<reference evidence="2" key="2">
    <citation type="journal article" date="2021" name="PeerJ">
        <title>Extensive microbial diversity within the chicken gut microbiome revealed by metagenomics and culture.</title>
        <authorList>
            <person name="Gilroy R."/>
            <person name="Ravi A."/>
            <person name="Getino M."/>
            <person name="Pursley I."/>
            <person name="Horton D.L."/>
            <person name="Alikhan N.F."/>
            <person name="Baker D."/>
            <person name="Gharbi K."/>
            <person name="Hall N."/>
            <person name="Watson M."/>
            <person name="Adriaenssens E.M."/>
            <person name="Foster-Nyarko E."/>
            <person name="Jarju S."/>
            <person name="Secka A."/>
            <person name="Antonio M."/>
            <person name="Oren A."/>
            <person name="Chaudhuri R.R."/>
            <person name="La Ragione R."/>
            <person name="Hildebrand F."/>
            <person name="Pallen M.J."/>
        </authorList>
    </citation>
    <scope>NUCLEOTIDE SEQUENCE</scope>
    <source>
        <strain evidence="2">ChiHecec3B27-6122</strain>
    </source>
</reference>